<evidence type="ECO:0000256" key="3">
    <source>
        <dbReference type="SAM" id="MobiDB-lite"/>
    </source>
</evidence>
<gene>
    <name evidence="4" type="ORF">D0863_16202</name>
</gene>
<dbReference type="Proteomes" id="UP000269276">
    <property type="component" value="Unassembled WGS sequence"/>
</dbReference>
<dbReference type="Pfam" id="PF00071">
    <property type="entry name" value="Ras"/>
    <property type="match status" value="1"/>
</dbReference>
<reference evidence="4 5" key="1">
    <citation type="journal article" date="2018" name="BMC Genomics">
        <title>Genomic evidence for intraspecific hybridization in a clonal and extremely halotolerant yeast.</title>
        <authorList>
            <person name="Gostincar C."/>
            <person name="Stajich J.E."/>
            <person name="Zupancic J."/>
            <person name="Zalar P."/>
            <person name="Gunde-Cimerman N."/>
        </authorList>
    </citation>
    <scope>NUCLEOTIDE SEQUENCE [LARGE SCALE GENOMIC DNA]</scope>
    <source>
        <strain evidence="4 5">EXF-2682</strain>
    </source>
</reference>
<protein>
    <submittedName>
        <fullName evidence="4">Uncharacterized protein</fullName>
    </submittedName>
</protein>
<dbReference type="PRINTS" id="PR00449">
    <property type="entry name" value="RASTRNSFRMNG"/>
</dbReference>
<dbReference type="InterPro" id="IPR027417">
    <property type="entry name" value="P-loop_NTPase"/>
</dbReference>
<evidence type="ECO:0000256" key="1">
    <source>
        <dbReference type="ARBA" id="ARBA00022741"/>
    </source>
</evidence>
<dbReference type="AlphaFoldDB" id="A0A3M7BY74"/>
<sequence>IRYLIYAPSFTCSSSILYHVVRLKRASSGWHLFITAAHYDAHGSTAGRRRTPLIVGSIPSSVAPVTMANPPTDIPSVPILLLGDAGVGKSTFLSRLTLGNTASHTTTLPVLRDLDQPFPFDIRMYNRPYRFEFSDTASPTNYTLLRPAVIVLCYSIADPASLANLQTNWIRIAEDHFNPDDSIPIIVLGLQRDVRGREDYRGSVRPSAHSPPPPHSQAISDEPITDEDAGSVPLNPRTFTYPQEALRIAQEMRCDRYCECSALTGELFREVVEDLARTAALTTTEQGGRTPGMSCEVM</sequence>
<dbReference type="EMBL" id="QWIP01001641">
    <property type="protein sequence ID" value="RMY44516.1"/>
    <property type="molecule type" value="Genomic_DNA"/>
</dbReference>
<comment type="caution">
    <text evidence="4">The sequence shown here is derived from an EMBL/GenBank/DDBJ whole genome shotgun (WGS) entry which is preliminary data.</text>
</comment>
<dbReference type="InterPro" id="IPR003578">
    <property type="entry name" value="Small_GTPase_Rho"/>
</dbReference>
<dbReference type="GO" id="GO:0005525">
    <property type="term" value="F:GTP binding"/>
    <property type="evidence" value="ECO:0007669"/>
    <property type="project" value="UniProtKB-KW"/>
</dbReference>
<keyword evidence="1" id="KW-0547">Nucleotide-binding</keyword>
<evidence type="ECO:0000313" key="4">
    <source>
        <dbReference type="EMBL" id="RMY44516.1"/>
    </source>
</evidence>
<dbReference type="InterPro" id="IPR001806">
    <property type="entry name" value="Small_GTPase"/>
</dbReference>
<name>A0A3M7BY74_HORWE</name>
<dbReference type="PROSITE" id="PS51420">
    <property type="entry name" value="RHO"/>
    <property type="match status" value="1"/>
</dbReference>
<feature type="region of interest" description="Disordered" evidence="3">
    <location>
        <begin position="200"/>
        <end position="237"/>
    </location>
</feature>
<organism evidence="4 5">
    <name type="scientific">Hortaea werneckii</name>
    <name type="common">Black yeast</name>
    <name type="synonym">Cladosporium werneckii</name>
    <dbReference type="NCBI Taxonomy" id="91943"/>
    <lineage>
        <taxon>Eukaryota</taxon>
        <taxon>Fungi</taxon>
        <taxon>Dikarya</taxon>
        <taxon>Ascomycota</taxon>
        <taxon>Pezizomycotina</taxon>
        <taxon>Dothideomycetes</taxon>
        <taxon>Dothideomycetidae</taxon>
        <taxon>Mycosphaerellales</taxon>
        <taxon>Teratosphaeriaceae</taxon>
        <taxon>Hortaea</taxon>
    </lineage>
</organism>
<feature type="non-terminal residue" evidence="4">
    <location>
        <position position="1"/>
    </location>
</feature>
<evidence type="ECO:0000256" key="2">
    <source>
        <dbReference type="ARBA" id="ARBA00023134"/>
    </source>
</evidence>
<proteinExistence type="predicted"/>
<dbReference type="OrthoDB" id="25896at2759"/>
<dbReference type="SMART" id="SM00175">
    <property type="entry name" value="RAB"/>
    <property type="match status" value="1"/>
</dbReference>
<dbReference type="GO" id="GO:0003924">
    <property type="term" value="F:GTPase activity"/>
    <property type="evidence" value="ECO:0007669"/>
    <property type="project" value="InterPro"/>
</dbReference>
<accession>A0A3M7BY74</accession>
<dbReference type="SUPFAM" id="SSF52540">
    <property type="entry name" value="P-loop containing nucleoside triphosphate hydrolases"/>
    <property type="match status" value="1"/>
</dbReference>
<dbReference type="SMART" id="SM00174">
    <property type="entry name" value="RHO"/>
    <property type="match status" value="1"/>
</dbReference>
<dbReference type="GO" id="GO:0007264">
    <property type="term" value="P:small GTPase-mediated signal transduction"/>
    <property type="evidence" value="ECO:0007669"/>
    <property type="project" value="InterPro"/>
</dbReference>
<evidence type="ECO:0000313" key="5">
    <source>
        <dbReference type="Proteomes" id="UP000269276"/>
    </source>
</evidence>
<dbReference type="VEuPathDB" id="FungiDB:BTJ68_13632"/>
<dbReference type="Gene3D" id="3.40.50.300">
    <property type="entry name" value="P-loop containing nucleotide triphosphate hydrolases"/>
    <property type="match status" value="1"/>
</dbReference>
<dbReference type="PANTHER" id="PTHR24072">
    <property type="entry name" value="RHO FAMILY GTPASE"/>
    <property type="match status" value="1"/>
</dbReference>
<keyword evidence="2" id="KW-0342">GTP-binding</keyword>